<feature type="region of interest" description="Disordered" evidence="2">
    <location>
        <begin position="63"/>
        <end position="82"/>
    </location>
</feature>
<evidence type="ECO:0000256" key="2">
    <source>
        <dbReference type="SAM" id="MobiDB-lite"/>
    </source>
</evidence>
<proteinExistence type="predicted"/>
<accession>A0ABQ4GBG8</accession>
<dbReference type="Proteomes" id="UP000603904">
    <property type="component" value="Unassembled WGS sequence"/>
</dbReference>
<evidence type="ECO:0000256" key="3">
    <source>
        <dbReference type="SAM" id="Phobius"/>
    </source>
</evidence>
<organism evidence="4 5">
    <name type="scientific">Microbispora corallina</name>
    <dbReference type="NCBI Taxonomy" id="83302"/>
    <lineage>
        <taxon>Bacteria</taxon>
        <taxon>Bacillati</taxon>
        <taxon>Actinomycetota</taxon>
        <taxon>Actinomycetes</taxon>
        <taxon>Streptosporangiales</taxon>
        <taxon>Streptosporangiaceae</taxon>
        <taxon>Microbispora</taxon>
    </lineage>
</organism>
<gene>
    <name evidence="4" type="ORF">Mco01_74130</name>
</gene>
<keyword evidence="3" id="KW-0812">Transmembrane</keyword>
<evidence type="ECO:0000256" key="1">
    <source>
        <dbReference type="SAM" id="Coils"/>
    </source>
</evidence>
<feature type="coiled-coil region" evidence="1">
    <location>
        <begin position="107"/>
        <end position="143"/>
    </location>
</feature>
<evidence type="ECO:0000313" key="4">
    <source>
        <dbReference type="EMBL" id="GIH44413.1"/>
    </source>
</evidence>
<dbReference type="EMBL" id="BOOC01000059">
    <property type="protein sequence ID" value="GIH44413.1"/>
    <property type="molecule type" value="Genomic_DNA"/>
</dbReference>
<reference evidence="4 5" key="1">
    <citation type="submission" date="2021-01" db="EMBL/GenBank/DDBJ databases">
        <title>Whole genome shotgun sequence of Microbispora corallina NBRC 16416.</title>
        <authorList>
            <person name="Komaki H."/>
            <person name="Tamura T."/>
        </authorList>
    </citation>
    <scope>NUCLEOTIDE SEQUENCE [LARGE SCALE GENOMIC DNA]</scope>
    <source>
        <strain evidence="4 5">NBRC 16416</strain>
    </source>
</reference>
<protein>
    <submittedName>
        <fullName evidence="4">Uncharacterized protein</fullName>
    </submittedName>
</protein>
<feature type="transmembrane region" description="Helical" evidence="3">
    <location>
        <begin position="35"/>
        <end position="57"/>
    </location>
</feature>
<name>A0ABQ4GBG8_9ACTN</name>
<sequence length="237" mass="27110">MTPTPNPVSTVVNPLIDNATMPPVTPASPSFTDQLQGWGTVAAAVLALAIAVAGWIITSAQRKADQTEANRQREEDRADADRRLLEERADADRRLLEERAAADQRLLQERQAADERLQRQLDAQRARDQRDFLIDQLQALIRLFAEYLTEKRMAPYMARFNAQLLVIPDRYASLLRRYTGIAEQRLSAEEANERLRELTRNRNGHQTPPQQIPVEWIYREIADNINELLSEKESRDG</sequence>
<keyword evidence="5" id="KW-1185">Reference proteome</keyword>
<dbReference type="RefSeq" id="WP_204061412.1">
    <property type="nucleotide sequence ID" value="NZ_BAAAGP010000030.1"/>
</dbReference>
<keyword evidence="3" id="KW-1133">Transmembrane helix</keyword>
<keyword evidence="3" id="KW-0472">Membrane</keyword>
<keyword evidence="1" id="KW-0175">Coiled coil</keyword>
<evidence type="ECO:0000313" key="5">
    <source>
        <dbReference type="Proteomes" id="UP000603904"/>
    </source>
</evidence>
<comment type="caution">
    <text evidence="4">The sequence shown here is derived from an EMBL/GenBank/DDBJ whole genome shotgun (WGS) entry which is preliminary data.</text>
</comment>